<dbReference type="FunCoup" id="A0A066VZI6">
    <property type="interactions" value="221"/>
</dbReference>
<comment type="similarity">
    <text evidence="2">Belongs to the VPS54 family.</text>
</comment>
<evidence type="ECO:0000313" key="9">
    <source>
        <dbReference type="Proteomes" id="UP000027361"/>
    </source>
</evidence>
<dbReference type="STRING" id="1037660.A0A066VZI6"/>
<dbReference type="OrthoDB" id="10259024at2759"/>
<dbReference type="GO" id="GO:0000938">
    <property type="term" value="C:GARP complex"/>
    <property type="evidence" value="ECO:0007669"/>
    <property type="project" value="InterPro"/>
</dbReference>
<evidence type="ECO:0000256" key="2">
    <source>
        <dbReference type="ARBA" id="ARBA00009150"/>
    </source>
</evidence>
<dbReference type="GO" id="GO:0015031">
    <property type="term" value="P:protein transport"/>
    <property type="evidence" value="ECO:0007669"/>
    <property type="project" value="UniProtKB-KW"/>
</dbReference>
<comment type="caution">
    <text evidence="8">The sequence shown here is derived from an EMBL/GenBank/DDBJ whole genome shotgun (WGS) entry which is preliminary data.</text>
</comment>
<organism evidence="8 9">
    <name type="scientific">Tilletiaria anomala (strain ATCC 24038 / CBS 436.72 / UBC 951)</name>
    <dbReference type="NCBI Taxonomy" id="1037660"/>
    <lineage>
        <taxon>Eukaryota</taxon>
        <taxon>Fungi</taxon>
        <taxon>Dikarya</taxon>
        <taxon>Basidiomycota</taxon>
        <taxon>Ustilaginomycotina</taxon>
        <taxon>Exobasidiomycetes</taxon>
        <taxon>Georgefischeriales</taxon>
        <taxon>Tilletiariaceae</taxon>
        <taxon>Tilletiaria</taxon>
    </lineage>
</organism>
<comment type="subcellular location">
    <subcellularLocation>
        <location evidence="1">Golgi apparatus</location>
        <location evidence="1">trans-Golgi network</location>
    </subcellularLocation>
</comment>
<evidence type="ECO:0008006" key="10">
    <source>
        <dbReference type="Google" id="ProtNLM"/>
    </source>
</evidence>
<reference evidence="8 9" key="1">
    <citation type="submission" date="2014-05" db="EMBL/GenBank/DDBJ databases">
        <title>Draft genome sequence of a rare smut relative, Tilletiaria anomala UBC 951.</title>
        <authorList>
            <consortium name="DOE Joint Genome Institute"/>
            <person name="Toome M."/>
            <person name="Kuo A."/>
            <person name="Henrissat B."/>
            <person name="Lipzen A."/>
            <person name="Tritt A."/>
            <person name="Yoshinaga Y."/>
            <person name="Zane M."/>
            <person name="Barry K."/>
            <person name="Grigoriev I.V."/>
            <person name="Spatafora J.W."/>
            <person name="Aimea M.C."/>
        </authorList>
    </citation>
    <scope>NUCLEOTIDE SEQUENCE [LARGE SCALE GENOMIC DNA]</scope>
    <source>
        <strain evidence="8 9">UBC 951</strain>
    </source>
</reference>
<evidence type="ECO:0000256" key="6">
    <source>
        <dbReference type="ARBA" id="ARBA00023054"/>
    </source>
</evidence>
<dbReference type="GO" id="GO:0005829">
    <property type="term" value="C:cytosol"/>
    <property type="evidence" value="ECO:0007669"/>
    <property type="project" value="GOC"/>
</dbReference>
<keyword evidence="4" id="KW-0653">Protein transport</keyword>
<evidence type="ECO:0000313" key="8">
    <source>
        <dbReference type="EMBL" id="KDN43935.1"/>
    </source>
</evidence>
<dbReference type="GO" id="GO:0042147">
    <property type="term" value="P:retrograde transport, endosome to Golgi"/>
    <property type="evidence" value="ECO:0007669"/>
    <property type="project" value="InterPro"/>
</dbReference>
<evidence type="ECO:0000256" key="7">
    <source>
        <dbReference type="SAM" id="MobiDB-lite"/>
    </source>
</evidence>
<dbReference type="HOGENOM" id="CLU_317649_0_0_1"/>
<accession>A0A066VZI6</accession>
<dbReference type="GO" id="GO:0019905">
    <property type="term" value="F:syntaxin binding"/>
    <property type="evidence" value="ECO:0007669"/>
    <property type="project" value="TreeGrafter"/>
</dbReference>
<feature type="compositionally biased region" description="Low complexity" evidence="7">
    <location>
        <begin position="46"/>
        <end position="59"/>
    </location>
</feature>
<dbReference type="GO" id="GO:0006896">
    <property type="term" value="P:Golgi to vacuole transport"/>
    <property type="evidence" value="ECO:0007669"/>
    <property type="project" value="TreeGrafter"/>
</dbReference>
<protein>
    <recommendedName>
        <fullName evidence="10">Vacuolar protein sorting-associated protein 54 N-terminal domain-containing protein</fullName>
    </recommendedName>
</protein>
<feature type="compositionally biased region" description="Basic and acidic residues" evidence="7">
    <location>
        <begin position="281"/>
        <end position="311"/>
    </location>
</feature>
<keyword evidence="5" id="KW-0333">Golgi apparatus</keyword>
<sequence>MGSEEGASGAAPKGETGTDTGNVSQGNRLLSTMRLNGSSGAPWSVASKARPSSSTAPASAVDLKSIMALEVRRTPAGSASASWTATPVATASNGTVTDLAPIMIGAKLSQQDHAGAWGGVANDSLKSFRWHSLEDTRQPGVIFSSQRSDVASVQKPSNRLAIIRLTSIATISGSSRAISAFTSPRRQLKGPTALFHVKRVHAESLGAISIAKTRGRQPCVGDTDSACFYFELFAALDGSESDSLYAFLELLLANSRGLCLSGTRQPLGRESRQLCVLPGDPRAEKAAGVRTEQERKEREEFETWFAEESKKVQQQQQKQQPGRSSGGSRGGKARSNRRNGNASTETEVQQEGVLTPNEQQHREEGGSTGRRGRGAGRGVVAARAGAGRDWPRTTEVTTSVLALLGIVEGFRDYRSASRARELAQVPVLDARGAAGKSHRSSASPRIPRGSIEYIDEDDDVATTETGSVAASTIEGSIVDSRIGSVSGPPESALNLEGQSISSHLNASGVALTAFNAIYTVLNHPTKRAEPINPQFSRYPPLPLSSSELPTARKADHAAYLAQIWPEWDLFRITTPKRATSAAALARNGAEGLLEEDFNLSSPHIFGKVVETVEPAARQNSSDSFEQALNQILQEKLSYYSDIIEQHLIAESCLAKVDALRSELAAIDEHQAKKGLQLVLRQAKRRELGTMQNALQQVKDLTDRRDMVDLLVKQGEFEEALDLMESIRSMLKRLASRSVAEADSEVLDISREPAHDKHISAALRQELLIVLGTKLRERITEPFAVPTLPIEARSSAMDQRNLRRQRHKSMRNSISIAAGQLNANGFKSLFESEGDATQEAVQRIPKSPKSSEVKNEALRTRVMGLVLGLVRTHGIERVIRDYEEVATELLQSIATSHIQGMSDDLIRLLAQVDAPTDN</sequence>
<evidence type="ECO:0000256" key="5">
    <source>
        <dbReference type="ARBA" id="ARBA00023034"/>
    </source>
</evidence>
<dbReference type="InterPro" id="IPR039745">
    <property type="entry name" value="Vps54"/>
</dbReference>
<feature type="region of interest" description="Disordered" evidence="7">
    <location>
        <begin position="278"/>
        <end position="386"/>
    </location>
</feature>
<dbReference type="AlphaFoldDB" id="A0A066VZI6"/>
<feature type="region of interest" description="Disordered" evidence="7">
    <location>
        <begin position="1"/>
        <end position="59"/>
    </location>
</feature>
<keyword evidence="6" id="KW-0175">Coiled coil</keyword>
<feature type="compositionally biased region" description="Low complexity" evidence="7">
    <location>
        <begin position="313"/>
        <end position="323"/>
    </location>
</feature>
<evidence type="ECO:0000256" key="3">
    <source>
        <dbReference type="ARBA" id="ARBA00022448"/>
    </source>
</evidence>
<dbReference type="Proteomes" id="UP000027361">
    <property type="component" value="Unassembled WGS sequence"/>
</dbReference>
<dbReference type="GeneID" id="25266068"/>
<dbReference type="InParanoid" id="A0A066VZI6"/>
<evidence type="ECO:0000256" key="1">
    <source>
        <dbReference type="ARBA" id="ARBA00004601"/>
    </source>
</evidence>
<dbReference type="RefSeq" id="XP_013242556.1">
    <property type="nucleotide sequence ID" value="XM_013387102.1"/>
</dbReference>
<evidence type="ECO:0000256" key="4">
    <source>
        <dbReference type="ARBA" id="ARBA00022927"/>
    </source>
</evidence>
<keyword evidence="9" id="KW-1185">Reference proteome</keyword>
<dbReference type="EMBL" id="JMSN01000056">
    <property type="protein sequence ID" value="KDN43935.1"/>
    <property type="molecule type" value="Genomic_DNA"/>
</dbReference>
<proteinExistence type="inferred from homology"/>
<gene>
    <name evidence="8" type="ORF">K437DRAFT_268934</name>
</gene>
<keyword evidence="3" id="KW-0813">Transport</keyword>
<dbReference type="PANTHER" id="PTHR12965">
    <property type="entry name" value="VACUOLAR PROTEIN SORTING 54"/>
    <property type="match status" value="1"/>
</dbReference>
<name>A0A066VZI6_TILAU</name>
<dbReference type="PANTHER" id="PTHR12965:SF0">
    <property type="entry name" value="VACUOLAR PROTEIN SORTING-ASSOCIATED PROTEIN 54"/>
    <property type="match status" value="1"/>
</dbReference>
<feature type="compositionally biased region" description="Polar residues" evidence="7">
    <location>
        <begin position="17"/>
        <end position="41"/>
    </location>
</feature>